<dbReference type="AlphaFoldDB" id="R7QJH4"/>
<accession>R7QJH4</accession>
<dbReference type="EMBL" id="HG001951">
    <property type="protein sequence ID" value="CDF38667.1"/>
    <property type="molecule type" value="Genomic_DNA"/>
</dbReference>
<dbReference type="Gramene" id="CDF38667">
    <property type="protein sequence ID" value="CDF38667"/>
    <property type="gene ID" value="CHC_T00010285001"/>
</dbReference>
<gene>
    <name evidence="7" type="ORF">CHC_T00010285001</name>
</gene>
<keyword evidence="4 5" id="KW-0539">Nucleus</keyword>
<dbReference type="Pfam" id="PF04939">
    <property type="entry name" value="RRS1"/>
    <property type="match status" value="1"/>
</dbReference>
<dbReference type="OMA" id="ACDKNRI"/>
<evidence type="ECO:0000313" key="8">
    <source>
        <dbReference type="Proteomes" id="UP000012073"/>
    </source>
</evidence>
<reference evidence="8" key="1">
    <citation type="journal article" date="2013" name="Proc. Natl. Acad. Sci. U.S.A.">
        <title>Genome structure and metabolic features in the red seaweed Chondrus crispus shed light on evolution of the Archaeplastida.</title>
        <authorList>
            <person name="Collen J."/>
            <person name="Porcel B."/>
            <person name="Carre W."/>
            <person name="Ball S.G."/>
            <person name="Chaparro C."/>
            <person name="Tonon T."/>
            <person name="Barbeyron T."/>
            <person name="Michel G."/>
            <person name="Noel B."/>
            <person name="Valentin K."/>
            <person name="Elias M."/>
            <person name="Artiguenave F."/>
            <person name="Arun A."/>
            <person name="Aury J.M."/>
            <person name="Barbosa-Neto J.F."/>
            <person name="Bothwell J.H."/>
            <person name="Bouget F.Y."/>
            <person name="Brillet L."/>
            <person name="Cabello-Hurtado F."/>
            <person name="Capella-Gutierrez S."/>
            <person name="Charrier B."/>
            <person name="Cladiere L."/>
            <person name="Cock J.M."/>
            <person name="Coelho S.M."/>
            <person name="Colleoni C."/>
            <person name="Czjzek M."/>
            <person name="Da Silva C."/>
            <person name="Delage L."/>
            <person name="Denoeud F."/>
            <person name="Deschamps P."/>
            <person name="Dittami S.M."/>
            <person name="Gabaldon T."/>
            <person name="Gachon C.M."/>
            <person name="Groisillier A."/>
            <person name="Herve C."/>
            <person name="Jabbari K."/>
            <person name="Katinka M."/>
            <person name="Kloareg B."/>
            <person name="Kowalczyk N."/>
            <person name="Labadie K."/>
            <person name="Leblanc C."/>
            <person name="Lopez P.J."/>
            <person name="McLachlan D.H."/>
            <person name="Meslet-Cladiere L."/>
            <person name="Moustafa A."/>
            <person name="Nehr Z."/>
            <person name="Nyvall Collen P."/>
            <person name="Panaud O."/>
            <person name="Partensky F."/>
            <person name="Poulain J."/>
            <person name="Rensing S.A."/>
            <person name="Rousvoal S."/>
            <person name="Samson G."/>
            <person name="Symeonidi A."/>
            <person name="Weissenbach J."/>
            <person name="Zambounis A."/>
            <person name="Wincker P."/>
            <person name="Boyen C."/>
        </authorList>
    </citation>
    <scope>NUCLEOTIDE SEQUENCE [LARGE SCALE GENOMIC DNA]</scope>
    <source>
        <strain evidence="8">cv. Stackhouse</strain>
    </source>
</reference>
<keyword evidence="3 5" id="KW-0690">Ribosome biogenesis</keyword>
<sequence length="261" mass="29142">MTTFQIPPGYEVDLGNLAAFDKRVGIEGTPVEVATQGVEPLVHAIFSLPVLESDEAKLVSLPNGAFHLPRAKPIPKERALTKWEKFAKEKGIQKRHRDRLVLDDATGEYVPRYGKGSKNALDRDVILPHKESMGEDYDPFAQKRKEKKQRIKENTKKHNSNLGRAAKGRRAQINPVHALDVGKAGPSGKKFLPKKGLKDSLAIAQRSTASAGRFDQKVTNEPKAKLQGRKKKFQTIVDKKALGKEKERSQKIAERILMGRK</sequence>
<evidence type="ECO:0000256" key="3">
    <source>
        <dbReference type="ARBA" id="ARBA00022517"/>
    </source>
</evidence>
<dbReference type="GO" id="GO:0042254">
    <property type="term" value="P:ribosome biogenesis"/>
    <property type="evidence" value="ECO:0007669"/>
    <property type="project" value="UniProtKB-KW"/>
</dbReference>
<protein>
    <recommendedName>
        <fullName evidence="5">Ribosome biogenesis regulatory protein</fullName>
    </recommendedName>
</protein>
<evidence type="ECO:0000313" key="7">
    <source>
        <dbReference type="EMBL" id="CDF38667.1"/>
    </source>
</evidence>
<keyword evidence="8" id="KW-1185">Reference proteome</keyword>
<evidence type="ECO:0000256" key="1">
    <source>
        <dbReference type="ARBA" id="ARBA00004123"/>
    </source>
</evidence>
<proteinExistence type="inferred from homology"/>
<dbReference type="KEGG" id="ccp:CHC_T00010285001"/>
<dbReference type="STRING" id="2769.R7QJH4"/>
<dbReference type="OrthoDB" id="28455at2759"/>
<dbReference type="GeneID" id="17326306"/>
<evidence type="ECO:0000256" key="4">
    <source>
        <dbReference type="ARBA" id="ARBA00023242"/>
    </source>
</evidence>
<name>R7QJH4_CHOCR</name>
<evidence type="ECO:0000256" key="2">
    <source>
        <dbReference type="ARBA" id="ARBA00010077"/>
    </source>
</evidence>
<organism evidence="7 8">
    <name type="scientific">Chondrus crispus</name>
    <name type="common">Carrageen Irish moss</name>
    <name type="synonym">Polymorpha crispa</name>
    <dbReference type="NCBI Taxonomy" id="2769"/>
    <lineage>
        <taxon>Eukaryota</taxon>
        <taxon>Rhodophyta</taxon>
        <taxon>Florideophyceae</taxon>
        <taxon>Rhodymeniophycidae</taxon>
        <taxon>Gigartinales</taxon>
        <taxon>Gigartinaceae</taxon>
        <taxon>Chondrus</taxon>
    </lineage>
</organism>
<comment type="similarity">
    <text evidence="2 5">Belongs to the RRS1 family.</text>
</comment>
<dbReference type="RefSeq" id="XP_005718572.1">
    <property type="nucleotide sequence ID" value="XM_005718515.1"/>
</dbReference>
<feature type="compositionally biased region" description="Basic and acidic residues" evidence="6">
    <location>
        <begin position="214"/>
        <end position="224"/>
    </location>
</feature>
<comment type="function">
    <text evidence="5">Involved in ribosomal large subunit assembly.</text>
</comment>
<dbReference type="InterPro" id="IPR007023">
    <property type="entry name" value="Ribosom_reg"/>
</dbReference>
<evidence type="ECO:0000256" key="6">
    <source>
        <dbReference type="SAM" id="MobiDB-lite"/>
    </source>
</evidence>
<dbReference type="GO" id="GO:0005634">
    <property type="term" value="C:nucleus"/>
    <property type="evidence" value="ECO:0007669"/>
    <property type="project" value="UniProtKB-SubCell"/>
</dbReference>
<comment type="subcellular location">
    <subcellularLocation>
        <location evidence="1 5">Nucleus</location>
    </subcellularLocation>
</comment>
<feature type="region of interest" description="Disordered" evidence="6">
    <location>
        <begin position="208"/>
        <end position="231"/>
    </location>
</feature>
<dbReference type="Proteomes" id="UP000012073">
    <property type="component" value="Unassembled WGS sequence"/>
</dbReference>
<evidence type="ECO:0000256" key="5">
    <source>
        <dbReference type="RuleBase" id="RU364132"/>
    </source>
</evidence>